<feature type="compositionally biased region" description="Basic residues" evidence="3">
    <location>
        <begin position="293"/>
        <end position="303"/>
    </location>
</feature>
<feature type="compositionally biased region" description="Low complexity" evidence="3">
    <location>
        <begin position="197"/>
        <end position="218"/>
    </location>
</feature>
<evidence type="ECO:0000313" key="5">
    <source>
        <dbReference type="EnsemblMetazoa" id="XP_037877292.1"/>
    </source>
</evidence>
<protein>
    <recommendedName>
        <fullName evidence="4">CCHC-type domain-containing protein</fullName>
    </recommendedName>
</protein>
<dbReference type="AlphaFoldDB" id="A0A8R2MA17"/>
<evidence type="ECO:0000313" key="6">
    <source>
        <dbReference type="Proteomes" id="UP000005204"/>
    </source>
</evidence>
<dbReference type="GO" id="GO:0008270">
    <property type="term" value="F:zinc ion binding"/>
    <property type="evidence" value="ECO:0007669"/>
    <property type="project" value="UniProtKB-KW"/>
</dbReference>
<evidence type="ECO:0000259" key="4">
    <source>
        <dbReference type="PROSITE" id="PS50158"/>
    </source>
</evidence>
<organism evidence="5 6">
    <name type="scientific">Bombyx mori</name>
    <name type="common">Silk moth</name>
    <dbReference type="NCBI Taxonomy" id="7091"/>
    <lineage>
        <taxon>Eukaryota</taxon>
        <taxon>Metazoa</taxon>
        <taxon>Ecdysozoa</taxon>
        <taxon>Arthropoda</taxon>
        <taxon>Hexapoda</taxon>
        <taxon>Insecta</taxon>
        <taxon>Pterygota</taxon>
        <taxon>Neoptera</taxon>
        <taxon>Endopterygota</taxon>
        <taxon>Lepidoptera</taxon>
        <taxon>Glossata</taxon>
        <taxon>Ditrysia</taxon>
        <taxon>Bombycoidea</taxon>
        <taxon>Bombycidae</taxon>
        <taxon>Bombycinae</taxon>
        <taxon>Bombyx</taxon>
    </lineage>
</organism>
<accession>A0A8R2MA17</accession>
<reference evidence="5" key="2">
    <citation type="submission" date="2022-06" db="UniProtKB">
        <authorList>
            <consortium name="EnsemblMetazoa"/>
        </authorList>
    </citation>
    <scope>IDENTIFICATION</scope>
    <source>
        <strain evidence="5">p50T (Dazao)</strain>
    </source>
</reference>
<feature type="compositionally biased region" description="Pro residues" evidence="3">
    <location>
        <begin position="237"/>
        <end position="247"/>
    </location>
</feature>
<sequence>METEPTDLHKTFETSLDIVSKVASKSGSLKGTYVHALNCVVTAMGRLLEAFLQRTATEETAGLRSQLESLQALYACVQSENAELRAESVKLREEMAAMRVAIDGVRRQRGSSVSPPPPSQVQEAIVAEKDKEIEDLKRRLAILEARTSTVVRARPPLAHERPAQASLTPKTAAAPAPANATAAKLTTRSKTAGRRTPAQPERPQAAASAPPQPAKAGPGRSRNNPKGCVNAAQPAQHPQPRPLPPAPSNMDAAWTTVVKRGRRRAQDVPNPRPVPTVNAPQVVGRAATEGKRKGGRKARKPRAPRSAAVVLELLPAAKEKGLTYGEVMARARASVDVDAMGVEGGLRVRHTANGARLLECPGANTSAAADKLATRLREILPDPEVVRIDRPVKMAEVKVTGLDECATKEEVAAAIASQGNCALTQVRVGELRSSYSGAFTAWARCPMQAATLLATPPQGRPADSPGRLRVGWVMAHVQLQKARPWRCLRCFGTGHGLARCPSAVDRSGLCFRCGQPGHKAVSCTAAAPHCVLCDAAKRRADHRAGGPACLSAPPPQRGGVAGKRRK</sequence>
<dbReference type="GO" id="GO:0003676">
    <property type="term" value="F:nucleic acid binding"/>
    <property type="evidence" value="ECO:0007669"/>
    <property type="project" value="InterPro"/>
</dbReference>
<keyword evidence="1" id="KW-0862">Zinc</keyword>
<feature type="region of interest" description="Disordered" evidence="3">
    <location>
        <begin position="153"/>
        <end position="304"/>
    </location>
</feature>
<reference evidence="6" key="1">
    <citation type="journal article" date="2008" name="Insect Biochem. Mol. Biol.">
        <title>The genome of a lepidopteran model insect, the silkworm Bombyx mori.</title>
        <authorList>
            <consortium name="International Silkworm Genome Consortium"/>
        </authorList>
    </citation>
    <scope>NUCLEOTIDE SEQUENCE [LARGE SCALE GENOMIC DNA]</scope>
    <source>
        <strain evidence="6">p50T</strain>
    </source>
</reference>
<keyword evidence="6" id="KW-1185">Reference proteome</keyword>
<dbReference type="Gene3D" id="4.10.60.10">
    <property type="entry name" value="Zinc finger, CCHC-type"/>
    <property type="match status" value="1"/>
</dbReference>
<feature type="domain" description="CCHC-type" evidence="4">
    <location>
        <begin position="510"/>
        <end position="523"/>
    </location>
</feature>
<name>A0A8R2MA17_BOMMO</name>
<dbReference type="InterPro" id="IPR036875">
    <property type="entry name" value="Znf_CCHC_sf"/>
</dbReference>
<dbReference type="SMART" id="SM00343">
    <property type="entry name" value="ZnF_C2HC"/>
    <property type="match status" value="2"/>
</dbReference>
<keyword evidence="1" id="KW-0479">Metal-binding</keyword>
<dbReference type="Proteomes" id="UP000005204">
    <property type="component" value="Unassembled WGS sequence"/>
</dbReference>
<dbReference type="EnsemblMetazoa" id="XM_038021364.1">
    <property type="protein sequence ID" value="XP_037877292.1"/>
    <property type="gene ID" value="LOC105841762"/>
</dbReference>
<dbReference type="InterPro" id="IPR001878">
    <property type="entry name" value="Znf_CCHC"/>
</dbReference>
<dbReference type="SUPFAM" id="SSF57756">
    <property type="entry name" value="Retrovirus zinc finger-like domains"/>
    <property type="match status" value="1"/>
</dbReference>
<feature type="coiled-coil region" evidence="2">
    <location>
        <begin position="67"/>
        <end position="101"/>
    </location>
</feature>
<keyword evidence="1" id="KW-0863">Zinc-finger</keyword>
<feature type="region of interest" description="Disordered" evidence="3">
    <location>
        <begin position="544"/>
        <end position="566"/>
    </location>
</feature>
<proteinExistence type="predicted"/>
<feature type="compositionally biased region" description="Low complexity" evidence="3">
    <location>
        <begin position="165"/>
        <end position="186"/>
    </location>
</feature>
<keyword evidence="2" id="KW-0175">Coiled coil</keyword>
<evidence type="ECO:0000256" key="2">
    <source>
        <dbReference type="SAM" id="Coils"/>
    </source>
</evidence>
<dbReference type="PROSITE" id="PS50158">
    <property type="entry name" value="ZF_CCHC"/>
    <property type="match status" value="1"/>
</dbReference>
<evidence type="ECO:0000256" key="1">
    <source>
        <dbReference type="PROSITE-ProRule" id="PRU00047"/>
    </source>
</evidence>
<evidence type="ECO:0000256" key="3">
    <source>
        <dbReference type="SAM" id="MobiDB-lite"/>
    </source>
</evidence>